<gene>
    <name evidence="3" type="ORF">CCMP2556_LOCUS29996</name>
    <name evidence="4" type="ORF">CCMP2556_LOCUS30615</name>
</gene>
<proteinExistence type="predicted"/>
<feature type="compositionally biased region" description="Basic and acidic residues" evidence="1">
    <location>
        <begin position="355"/>
        <end position="371"/>
    </location>
</feature>
<name>A0ABP0NIP6_9DINO</name>
<dbReference type="Proteomes" id="UP001642484">
    <property type="component" value="Unassembled WGS sequence"/>
</dbReference>
<evidence type="ECO:0000313" key="5">
    <source>
        <dbReference type="Proteomes" id="UP001642484"/>
    </source>
</evidence>
<protein>
    <recommendedName>
        <fullName evidence="2">EF-hand domain-containing protein</fullName>
    </recommendedName>
</protein>
<comment type="caution">
    <text evidence="4">The sequence shown here is derived from an EMBL/GenBank/DDBJ whole genome shotgun (WGS) entry which is preliminary data.</text>
</comment>
<accession>A0ABP0NIP6</accession>
<keyword evidence="5" id="KW-1185">Reference proteome</keyword>
<dbReference type="PROSITE" id="PS50222">
    <property type="entry name" value="EF_HAND_2"/>
    <property type="match status" value="1"/>
</dbReference>
<dbReference type="InterPro" id="IPR002048">
    <property type="entry name" value="EF_hand_dom"/>
</dbReference>
<sequence>MATAFHRPPPPPLRLESSSGLTAAEPIRMVKPQQLVEFFEENYGAFLDGLLAEHGAPQPSPMCGTTLKSFTAITRLVGRFVGRHFWAEACGFGARRCRGDSGYDPRPASIAIENFGMVWGRRDRDAGGSPSSLAGLRGPRISVSQVSESPQRTSRTTAPRLTAINLAASPRGGPRGGKDFGRETTADLDQLKDEGDARRREASESLRTLVLGPQSVEHTPEKEKEYLALLRRGTDEEVETFCQCWCQMDLDVDGTVDLDEFANFFSKRKVDRLLGMRCVRYLMPKASISLPAAKVSVSKDEMMHLMWPHASTEDMDHMCTVFDHCRLRAIEVPPPKLLPRKRRAELRKPPYGHGAWEESERKPVGPEKPPEAQETQVFGNSDLDSGLELVLEWAPFRSTPSQTGAKKSDPSQNPRPPNGFLGVPYVDLIPAGIAEEPMVRLLREKYDKRSTGSFDENTFLEMMAPMGYRAHTSMRLVVCKDGKKVRNVSWSKDHLHFEGWLRLGGRGGIGKASVWQGRGPDQLTQIVWVHACSLTV</sequence>
<feature type="compositionally biased region" description="Polar residues" evidence="1">
    <location>
        <begin position="142"/>
        <end position="159"/>
    </location>
</feature>
<dbReference type="SUPFAM" id="SSF47473">
    <property type="entry name" value="EF-hand"/>
    <property type="match status" value="1"/>
</dbReference>
<feature type="domain" description="EF-hand" evidence="2">
    <location>
        <begin position="236"/>
        <end position="271"/>
    </location>
</feature>
<feature type="region of interest" description="Disordered" evidence="1">
    <location>
        <begin position="340"/>
        <end position="374"/>
    </location>
</feature>
<feature type="region of interest" description="Disordered" evidence="1">
    <location>
        <begin position="123"/>
        <end position="206"/>
    </location>
</feature>
<reference evidence="4 5" key="1">
    <citation type="submission" date="2024-02" db="EMBL/GenBank/DDBJ databases">
        <authorList>
            <person name="Chen Y."/>
            <person name="Shah S."/>
            <person name="Dougan E. K."/>
            <person name="Thang M."/>
            <person name="Chan C."/>
        </authorList>
    </citation>
    <scope>NUCLEOTIDE SEQUENCE [LARGE SCALE GENOMIC DNA]</scope>
</reference>
<dbReference type="InterPro" id="IPR011992">
    <property type="entry name" value="EF-hand-dom_pair"/>
</dbReference>
<organism evidence="4 5">
    <name type="scientific">Durusdinium trenchii</name>
    <dbReference type="NCBI Taxonomy" id="1381693"/>
    <lineage>
        <taxon>Eukaryota</taxon>
        <taxon>Sar</taxon>
        <taxon>Alveolata</taxon>
        <taxon>Dinophyceae</taxon>
        <taxon>Suessiales</taxon>
        <taxon>Symbiodiniaceae</taxon>
        <taxon>Durusdinium</taxon>
    </lineage>
</organism>
<evidence type="ECO:0000313" key="3">
    <source>
        <dbReference type="EMBL" id="CAK9060999.1"/>
    </source>
</evidence>
<evidence type="ECO:0000259" key="2">
    <source>
        <dbReference type="PROSITE" id="PS50222"/>
    </source>
</evidence>
<feature type="region of interest" description="Disordered" evidence="1">
    <location>
        <begin position="398"/>
        <end position="419"/>
    </location>
</feature>
<evidence type="ECO:0000313" key="4">
    <source>
        <dbReference type="EMBL" id="CAK9062274.1"/>
    </source>
</evidence>
<feature type="compositionally biased region" description="Basic and acidic residues" evidence="1">
    <location>
        <begin position="176"/>
        <end position="204"/>
    </location>
</feature>
<dbReference type="EMBL" id="CAXAMN010021695">
    <property type="protein sequence ID" value="CAK9062274.1"/>
    <property type="molecule type" value="Genomic_DNA"/>
</dbReference>
<evidence type="ECO:0000256" key="1">
    <source>
        <dbReference type="SAM" id="MobiDB-lite"/>
    </source>
</evidence>
<dbReference type="EMBL" id="CAXAMN010021584">
    <property type="protein sequence ID" value="CAK9060999.1"/>
    <property type="molecule type" value="Genomic_DNA"/>
</dbReference>